<evidence type="ECO:0000313" key="3">
    <source>
        <dbReference type="Proteomes" id="UP000179807"/>
    </source>
</evidence>
<dbReference type="InterPro" id="IPR023393">
    <property type="entry name" value="START-like_dom_sf"/>
</dbReference>
<keyword evidence="3" id="KW-1185">Reference proteome</keyword>
<dbReference type="PANTHER" id="PTHR10658:SF11">
    <property type="entry name" value="VIBRATOR, ISOFORM B"/>
    <property type="match status" value="1"/>
</dbReference>
<dbReference type="InterPro" id="IPR055261">
    <property type="entry name" value="PI_transfer_N"/>
</dbReference>
<dbReference type="PANTHER" id="PTHR10658">
    <property type="entry name" value="PHOSPHATIDYLINOSITOL TRANSFER PROTEIN"/>
    <property type="match status" value="1"/>
</dbReference>
<dbReference type="GO" id="GO:0005548">
    <property type="term" value="F:phospholipid transporter activity"/>
    <property type="evidence" value="ECO:0007669"/>
    <property type="project" value="InterPro"/>
</dbReference>
<dbReference type="Gene3D" id="3.30.530.20">
    <property type="match status" value="1"/>
</dbReference>
<dbReference type="GeneID" id="94841630"/>
<dbReference type="Pfam" id="PF02121">
    <property type="entry name" value="IP_trans"/>
    <property type="match status" value="1"/>
</dbReference>
<feature type="domain" description="Phosphatidylinositol transfer protein N-terminal" evidence="1">
    <location>
        <begin position="1"/>
        <end position="257"/>
    </location>
</feature>
<gene>
    <name evidence="2" type="primary">pitB</name>
    <name evidence="2" type="ORF">TRFO_29697</name>
</gene>
<evidence type="ECO:0000313" key="2">
    <source>
        <dbReference type="EMBL" id="OHT02997.1"/>
    </source>
</evidence>
<dbReference type="VEuPathDB" id="TrichDB:TRFO_29697"/>
<dbReference type="SUPFAM" id="SSF55961">
    <property type="entry name" value="Bet v1-like"/>
    <property type="match status" value="1"/>
</dbReference>
<comment type="caution">
    <text evidence="2">The sequence shown here is derived from an EMBL/GenBank/DDBJ whole genome shotgun (WGS) entry which is preliminary data.</text>
</comment>
<dbReference type="OrthoDB" id="18453at2759"/>
<dbReference type="PRINTS" id="PR00391">
    <property type="entry name" value="PITRANSFER"/>
</dbReference>
<dbReference type="Proteomes" id="UP000179807">
    <property type="component" value="Unassembled WGS sequence"/>
</dbReference>
<dbReference type="EMBL" id="MLAK01000844">
    <property type="protein sequence ID" value="OHT02997.1"/>
    <property type="molecule type" value="Genomic_DNA"/>
</dbReference>
<dbReference type="InterPro" id="IPR001666">
    <property type="entry name" value="PI_transfer"/>
</dbReference>
<sequence>MRIVEYRIIVPFRWNQCRIASVYSVNKRTKQETGGGDGFEILERSDFEEDGNSGHYVKRVLHCKKQVPKSISWAIPEKYAHITENNRNAFPHTLTTFSCDGMGDNMILYAETRHITYTNGMEIPDNLLKLSEEDTKIREVFYLDILNGPASKKKEFDLHDFECEEAGISKLVASSNRSNDKEIPEWTQNYAGEMTMIVKVVKFHFQWRMIQSLLENLVTKTIFYHVYLDSHRAMVKWSPEWVKMSIDDAFSFEGRIQKELSQEQFDRD</sequence>
<reference evidence="2" key="1">
    <citation type="submission" date="2016-10" db="EMBL/GenBank/DDBJ databases">
        <authorList>
            <person name="Benchimol M."/>
            <person name="Almeida L.G."/>
            <person name="Vasconcelos A.T."/>
            <person name="Perreira-Neves A."/>
            <person name="Rosa I.A."/>
            <person name="Tasca T."/>
            <person name="Bogo M.R."/>
            <person name="de Souza W."/>
        </authorList>
    </citation>
    <scope>NUCLEOTIDE SEQUENCE [LARGE SCALE GENOMIC DNA]</scope>
    <source>
        <strain evidence="2">K</strain>
    </source>
</reference>
<accession>A0A1J4K0F5</accession>
<name>A0A1J4K0F5_9EUKA</name>
<protein>
    <submittedName>
        <fullName evidence="2">Phosphatidylinositol transfer protein 2</fullName>
    </submittedName>
</protein>
<evidence type="ECO:0000259" key="1">
    <source>
        <dbReference type="Pfam" id="PF02121"/>
    </source>
</evidence>
<organism evidence="2 3">
    <name type="scientific">Tritrichomonas foetus</name>
    <dbReference type="NCBI Taxonomy" id="1144522"/>
    <lineage>
        <taxon>Eukaryota</taxon>
        <taxon>Metamonada</taxon>
        <taxon>Parabasalia</taxon>
        <taxon>Tritrichomonadida</taxon>
        <taxon>Tritrichomonadidae</taxon>
        <taxon>Tritrichomonas</taxon>
    </lineage>
</organism>
<proteinExistence type="predicted"/>
<dbReference type="AlphaFoldDB" id="A0A1J4K0F5"/>
<dbReference type="RefSeq" id="XP_068356133.1">
    <property type="nucleotide sequence ID" value="XM_068506926.1"/>
</dbReference>